<dbReference type="AlphaFoldDB" id="A0AAV0ZTL6"/>
<sequence>MVILHITPSLRDILLVPQITRNILFVSQFSKDNDAYFEFHPNPCYIKFQASKVTSLEGAHDSDDLYRFFSLLVKKTTSSISGGIQVTSPTVNNDVQSQASTSSILSIWHRRLGHAHYEAIRSILQN</sequence>
<evidence type="ECO:0008006" key="3">
    <source>
        <dbReference type="Google" id="ProtNLM"/>
    </source>
</evidence>
<evidence type="ECO:0000313" key="1">
    <source>
        <dbReference type="EMBL" id="CAI8600878.1"/>
    </source>
</evidence>
<name>A0AAV0ZTL6_VICFA</name>
<evidence type="ECO:0000313" key="2">
    <source>
        <dbReference type="Proteomes" id="UP001157006"/>
    </source>
</evidence>
<dbReference type="EMBL" id="OX451737">
    <property type="protein sequence ID" value="CAI8600878.1"/>
    <property type="molecule type" value="Genomic_DNA"/>
</dbReference>
<keyword evidence="2" id="KW-1185">Reference proteome</keyword>
<accession>A0AAV0ZTL6</accession>
<protein>
    <recommendedName>
        <fullName evidence="3">GAG-pre-integrase domain-containing protein</fullName>
    </recommendedName>
</protein>
<reference evidence="1 2" key="1">
    <citation type="submission" date="2023-01" db="EMBL/GenBank/DDBJ databases">
        <authorList>
            <person name="Kreplak J."/>
        </authorList>
    </citation>
    <scope>NUCLEOTIDE SEQUENCE [LARGE SCALE GENOMIC DNA]</scope>
</reference>
<dbReference type="Proteomes" id="UP001157006">
    <property type="component" value="Chromosome 2"/>
</dbReference>
<gene>
    <name evidence="1" type="ORF">VFH_II245280</name>
</gene>
<organism evidence="1 2">
    <name type="scientific">Vicia faba</name>
    <name type="common">Broad bean</name>
    <name type="synonym">Faba vulgaris</name>
    <dbReference type="NCBI Taxonomy" id="3906"/>
    <lineage>
        <taxon>Eukaryota</taxon>
        <taxon>Viridiplantae</taxon>
        <taxon>Streptophyta</taxon>
        <taxon>Embryophyta</taxon>
        <taxon>Tracheophyta</taxon>
        <taxon>Spermatophyta</taxon>
        <taxon>Magnoliopsida</taxon>
        <taxon>eudicotyledons</taxon>
        <taxon>Gunneridae</taxon>
        <taxon>Pentapetalae</taxon>
        <taxon>rosids</taxon>
        <taxon>fabids</taxon>
        <taxon>Fabales</taxon>
        <taxon>Fabaceae</taxon>
        <taxon>Papilionoideae</taxon>
        <taxon>50 kb inversion clade</taxon>
        <taxon>NPAAA clade</taxon>
        <taxon>Hologalegina</taxon>
        <taxon>IRL clade</taxon>
        <taxon>Fabeae</taxon>
        <taxon>Vicia</taxon>
    </lineage>
</organism>
<proteinExistence type="predicted"/>